<dbReference type="AlphaFoldDB" id="A0A346Y548"/>
<gene>
    <name evidence="2" type="ORF">DVS28_a4938</name>
</gene>
<feature type="chain" id="PRO_5016864073" evidence="1">
    <location>
        <begin position="18"/>
        <end position="746"/>
    </location>
</feature>
<dbReference type="PANTHER" id="PTHR30032">
    <property type="entry name" value="N-ACETYLMURAMOYL-L-ALANINE AMIDASE-RELATED"/>
    <property type="match status" value="1"/>
</dbReference>
<dbReference type="Pfam" id="PF04122">
    <property type="entry name" value="CW_binding_2"/>
    <property type="match status" value="3"/>
</dbReference>
<keyword evidence="1" id="KW-0732">Signal</keyword>
<accession>A0A346Y548</accession>
<dbReference type="GO" id="GO:0030288">
    <property type="term" value="C:outer membrane-bounded periplasmic space"/>
    <property type="evidence" value="ECO:0007669"/>
    <property type="project" value="TreeGrafter"/>
</dbReference>
<dbReference type="Gene3D" id="3.40.50.12090">
    <property type="match status" value="2"/>
</dbReference>
<dbReference type="InterPro" id="IPR007253">
    <property type="entry name" value="Cell_wall-bd_2"/>
</dbReference>
<dbReference type="KEGG" id="euz:DVS28_a4938"/>
<proteinExistence type="predicted"/>
<dbReference type="SUPFAM" id="SSF53474">
    <property type="entry name" value="alpha/beta-Hydrolases"/>
    <property type="match status" value="1"/>
</dbReference>
<evidence type="ECO:0000313" key="3">
    <source>
        <dbReference type="Proteomes" id="UP000264006"/>
    </source>
</evidence>
<dbReference type="Proteomes" id="UP000264006">
    <property type="component" value="Chromosome"/>
</dbReference>
<dbReference type="OrthoDB" id="7197847at2"/>
<evidence type="ECO:0000313" key="2">
    <source>
        <dbReference type="EMBL" id="AXV09595.1"/>
    </source>
</evidence>
<organism evidence="2 3">
    <name type="scientific">Euzebya pacifica</name>
    <dbReference type="NCBI Taxonomy" id="1608957"/>
    <lineage>
        <taxon>Bacteria</taxon>
        <taxon>Bacillati</taxon>
        <taxon>Actinomycetota</taxon>
        <taxon>Nitriliruptoria</taxon>
        <taxon>Euzebyales</taxon>
    </lineage>
</organism>
<evidence type="ECO:0000256" key="1">
    <source>
        <dbReference type="SAM" id="SignalP"/>
    </source>
</evidence>
<dbReference type="Gene3D" id="3.40.50.1820">
    <property type="entry name" value="alpha/beta hydrolase"/>
    <property type="match status" value="1"/>
</dbReference>
<keyword evidence="3" id="KW-1185">Reference proteome</keyword>
<dbReference type="InterPro" id="IPR051922">
    <property type="entry name" value="Bact_Sporulation_Assoc"/>
</dbReference>
<dbReference type="PANTHER" id="PTHR30032:SF4">
    <property type="entry name" value="AMIDASE ENHANCER"/>
    <property type="match status" value="1"/>
</dbReference>
<dbReference type="EMBL" id="CP031165">
    <property type="protein sequence ID" value="AXV09595.1"/>
    <property type="molecule type" value="Genomic_DNA"/>
</dbReference>
<name>A0A346Y548_9ACTN</name>
<feature type="signal peptide" evidence="1">
    <location>
        <begin position="1"/>
        <end position="17"/>
    </location>
</feature>
<sequence length="746" mass="75137">MSTLALLLGLLAAPAVAQTPEPPDYVIADPAFEALPGAEAFAGTIDTDGAEHAYRIEVPDDWNGTLVLYAHGFVGPQQEELVVQDPPLRPLFVQQGIAWAASSYAANGYVIDGPVDQTQDLADRFAELTGGDAPTATIIHGFSMGGHITGVALERYPDAYVGALPACGVMGDVELFEYFTDVNLVAGALAGVEVPVPGGLPFLGGPAQQISAALGLQTGLATPAGVQYADVVEALSGGERPTFEESLTFWNTLAAVDLDGEDGDAPTVPFLQALYGNALSAGIPTPVGVEGVYDNAGTIYGFPNATSAEPSPQEQALNAAVARVTNDGEAPFPTIDGTPQVPTLSLHTTGDLFVPLLNQVVYAEEVEANGLSDNLVQRTVRAPGHCDFTAEELGGAFVDLLTWIQTGTAPAGEALIDPAVRADRSLGCAFTSETRAGMPPCEVPVADVLLGGDPVATAIAVTSARTSATTAVLARSDAYADALTGSALAGALGAPLLLNPVESLDPTVLAELQRLGVTDVVLLGGTAALSAAVEQALGDADIQTSRVAGTNRFGTAGAVAGAIAEATGTPTDVFVADGGDFPDAVGVAGLAAFLGQPILLVETDRMPTETTEAMAALGGPAVTVLGGVDAVSAEVAGDAPRLAGDTRYGTSAAVIDASRNAGLRINQPWVATGETFADALVAGPAAAAAGQVMVLVDGGDLEASAETTAVLEGLSGLAQGLTVVTSGEVSDGAIIALETAVRPGEG</sequence>
<reference evidence="2 3" key="1">
    <citation type="submission" date="2018-09" db="EMBL/GenBank/DDBJ databases">
        <title>Complete genome sequence of Euzebya sp. DY32-46 isolated from seawater of Pacific Ocean.</title>
        <authorList>
            <person name="Xu L."/>
            <person name="Wu Y.-H."/>
            <person name="Xu X.-W."/>
        </authorList>
    </citation>
    <scope>NUCLEOTIDE SEQUENCE [LARGE SCALE GENOMIC DNA]</scope>
    <source>
        <strain evidence="2 3">DY32-46</strain>
    </source>
</reference>
<protein>
    <submittedName>
        <fullName evidence="2">Gamma-glutamyltranspeptidase</fullName>
    </submittedName>
</protein>
<dbReference type="InterPro" id="IPR029058">
    <property type="entry name" value="AB_hydrolase_fold"/>
</dbReference>